<proteinExistence type="predicted"/>
<dbReference type="Pfam" id="PF00903">
    <property type="entry name" value="Glyoxalase"/>
    <property type="match status" value="2"/>
</dbReference>
<keyword evidence="3" id="KW-1185">Reference proteome</keyword>
<evidence type="ECO:0000313" key="3">
    <source>
        <dbReference type="Proteomes" id="UP001199642"/>
    </source>
</evidence>
<sequence>MAVRTEIWPNGTPNWVDLSTRDLSGTVLFYTALFGWEFASAGEGAGGYLLAVKEGRHVAGIGPAQDERQPTVWTTYLAHDDVESLVPRIEKAGGTILLPPMDVLSAGRMLIAAGSDGAVFGVWQAKEHIGAERVNEHGALAWNEVQTRDLAATKTFLSDVFGHTFEDIASDGFDYITFAAGAGPVGGVQVMDERMPKDAPNHWLTWFASDDVDSAAETAVVYGGSVLVGPLDSPVGRMAVLAGTQGETFGVITVTGSGDAAGA</sequence>
<feature type="domain" description="VOC" evidence="1">
    <location>
        <begin position="12"/>
        <end position="125"/>
    </location>
</feature>
<protein>
    <submittedName>
        <fullName evidence="2">VOC family protein</fullName>
    </submittedName>
</protein>
<reference evidence="2 3" key="1">
    <citation type="submission" date="2023-01" db="EMBL/GenBank/DDBJ databases">
        <title>Characterization of estradiol degrading bacteria Microbacterium sp. MZT7 and reveal degrading genes through genome analysis.</title>
        <authorList>
            <person name="Hao P."/>
            <person name="Gao Y."/>
        </authorList>
    </citation>
    <scope>NUCLEOTIDE SEQUENCE [LARGE SCALE GENOMIC DNA]</scope>
    <source>
        <strain evidence="2 3">MZT7</strain>
    </source>
</reference>
<dbReference type="InterPro" id="IPR029068">
    <property type="entry name" value="Glyas_Bleomycin-R_OHBP_Dase"/>
</dbReference>
<dbReference type="CDD" id="cd07247">
    <property type="entry name" value="SgaA_N_like"/>
    <property type="match status" value="2"/>
</dbReference>
<feature type="domain" description="VOC" evidence="1">
    <location>
        <begin position="139"/>
        <end position="254"/>
    </location>
</feature>
<dbReference type="EMBL" id="CP082781">
    <property type="protein sequence ID" value="UGS25652.1"/>
    <property type="molecule type" value="Genomic_DNA"/>
</dbReference>
<dbReference type="Gene3D" id="3.10.180.10">
    <property type="entry name" value="2,3-Dihydroxybiphenyl 1,2-Dioxygenase, domain 1"/>
    <property type="match status" value="2"/>
</dbReference>
<dbReference type="Proteomes" id="UP001199642">
    <property type="component" value="Chromosome"/>
</dbReference>
<name>A0ABY3RP05_9MICO</name>
<dbReference type="InterPro" id="IPR004360">
    <property type="entry name" value="Glyas_Fos-R_dOase_dom"/>
</dbReference>
<evidence type="ECO:0000259" key="1">
    <source>
        <dbReference type="PROSITE" id="PS51819"/>
    </source>
</evidence>
<gene>
    <name evidence="2" type="ORF">K8F61_13350</name>
</gene>
<dbReference type="SUPFAM" id="SSF54593">
    <property type="entry name" value="Glyoxalase/Bleomycin resistance protein/Dihydroxybiphenyl dioxygenase"/>
    <property type="match status" value="2"/>
</dbReference>
<dbReference type="PANTHER" id="PTHR33993">
    <property type="entry name" value="GLYOXALASE-RELATED"/>
    <property type="match status" value="1"/>
</dbReference>
<dbReference type="InterPro" id="IPR052164">
    <property type="entry name" value="Anthracycline_SecMetBiosynth"/>
</dbReference>
<evidence type="ECO:0000313" key="2">
    <source>
        <dbReference type="EMBL" id="UGS25652.1"/>
    </source>
</evidence>
<dbReference type="PROSITE" id="PS51819">
    <property type="entry name" value="VOC"/>
    <property type="match status" value="2"/>
</dbReference>
<dbReference type="PANTHER" id="PTHR33993:SF10">
    <property type="entry name" value="CONSERVED PROTEIN"/>
    <property type="match status" value="1"/>
</dbReference>
<organism evidence="2 3">
    <name type="scientific">Microbacterium resistens</name>
    <dbReference type="NCBI Taxonomy" id="156977"/>
    <lineage>
        <taxon>Bacteria</taxon>
        <taxon>Bacillati</taxon>
        <taxon>Actinomycetota</taxon>
        <taxon>Actinomycetes</taxon>
        <taxon>Micrococcales</taxon>
        <taxon>Microbacteriaceae</taxon>
        <taxon>Microbacterium</taxon>
    </lineage>
</organism>
<accession>A0ABY3RP05</accession>
<dbReference type="InterPro" id="IPR037523">
    <property type="entry name" value="VOC_core"/>
</dbReference>
<dbReference type="RefSeq" id="WP_231819474.1">
    <property type="nucleotide sequence ID" value="NZ_CP082781.1"/>
</dbReference>